<accession>A0A418M338</accession>
<organism evidence="6 7">
    <name type="scientific">Fibrisoma montanum</name>
    <dbReference type="NCBI Taxonomy" id="2305895"/>
    <lineage>
        <taxon>Bacteria</taxon>
        <taxon>Pseudomonadati</taxon>
        <taxon>Bacteroidota</taxon>
        <taxon>Cytophagia</taxon>
        <taxon>Cytophagales</taxon>
        <taxon>Spirosomataceae</taxon>
        <taxon>Fibrisoma</taxon>
    </lineage>
</organism>
<dbReference type="EMBL" id="QXED01000007">
    <property type="protein sequence ID" value="RIV20057.1"/>
    <property type="molecule type" value="Genomic_DNA"/>
</dbReference>
<keyword evidence="6" id="KW-0378">Hydrolase</keyword>
<evidence type="ECO:0000256" key="3">
    <source>
        <dbReference type="ARBA" id="ARBA00012865"/>
    </source>
</evidence>
<keyword evidence="4" id="KW-0812">Transmembrane</keyword>
<dbReference type="Proteomes" id="UP000283523">
    <property type="component" value="Unassembled WGS sequence"/>
</dbReference>
<evidence type="ECO:0000256" key="2">
    <source>
        <dbReference type="ARBA" id="ARBA00009009"/>
    </source>
</evidence>
<keyword evidence="7" id="KW-1185">Reference proteome</keyword>
<dbReference type="InterPro" id="IPR012338">
    <property type="entry name" value="Beta-lactam/transpept-like"/>
</dbReference>
<gene>
    <name evidence="6" type="ORF">DYU11_23060</name>
</gene>
<comment type="caution">
    <text evidence="6">The sequence shown here is derived from an EMBL/GenBank/DDBJ whole genome shotgun (WGS) entry which is preliminary data.</text>
</comment>
<dbReference type="PANTHER" id="PTHR35333">
    <property type="entry name" value="BETA-LACTAMASE"/>
    <property type="match status" value="1"/>
</dbReference>
<dbReference type="Pfam" id="PF13354">
    <property type="entry name" value="Beta-lactamase2"/>
    <property type="match status" value="1"/>
</dbReference>
<dbReference type="Gene3D" id="3.40.710.10">
    <property type="entry name" value="DD-peptidase/beta-lactamase superfamily"/>
    <property type="match status" value="1"/>
</dbReference>
<feature type="domain" description="Beta-lactamase class A catalytic" evidence="5">
    <location>
        <begin position="93"/>
        <end position="304"/>
    </location>
</feature>
<keyword evidence="4" id="KW-1133">Transmembrane helix</keyword>
<dbReference type="InterPro" id="IPR045155">
    <property type="entry name" value="Beta-lactam_cat"/>
</dbReference>
<keyword evidence="4" id="KW-0472">Membrane</keyword>
<sequence>MQDRVGAVVPTLFLNPNRRPIWRQFRETDACGFKHPTHRPTPLQRTNVLRIKALFATLFLLVVMVTQTTGQPLSDSLTAYLNRLSTKARVSLAVESLADSTPSFYHHADERVPSASLIKLPILIEAMERIKAGQLDPDEIHILTDSEKTGGDGVLKTYSHRSRIAYRDLIRLMMIHSDNTATNILINELSQNAINQRIRSLGLSATQLNRVMMDTVAARQGRENYVTAREMNHLLKRMYHHQLATPALCDQMLDILRQNEDRQTIPRLLPKTVAVAHKTGILSYVRGDVGIIYASQPFVLSVLVQGVPTAEAERIISEIALMCYNQYKG</sequence>
<dbReference type="OrthoDB" id="9772863at2"/>
<feature type="transmembrane region" description="Helical" evidence="4">
    <location>
        <begin position="48"/>
        <end position="66"/>
    </location>
</feature>
<evidence type="ECO:0000313" key="6">
    <source>
        <dbReference type="EMBL" id="RIV20057.1"/>
    </source>
</evidence>
<dbReference type="SUPFAM" id="SSF56601">
    <property type="entry name" value="beta-lactamase/transpeptidase-like"/>
    <property type="match status" value="1"/>
</dbReference>
<proteinExistence type="inferred from homology"/>
<dbReference type="AlphaFoldDB" id="A0A418M338"/>
<comment type="similarity">
    <text evidence="2">Belongs to the class-A beta-lactamase family.</text>
</comment>
<dbReference type="EC" id="3.5.2.6" evidence="3"/>
<evidence type="ECO:0000256" key="1">
    <source>
        <dbReference type="ARBA" id="ARBA00001526"/>
    </source>
</evidence>
<protein>
    <recommendedName>
        <fullName evidence="3">beta-lactamase</fullName>
        <ecNumber evidence="3">3.5.2.6</ecNumber>
    </recommendedName>
</protein>
<reference evidence="6 7" key="1">
    <citation type="submission" date="2018-08" db="EMBL/GenBank/DDBJ databases">
        <title>Fibrisoma montanum sp. nov., isolated from Danxia mountain soil.</title>
        <authorList>
            <person name="Huang Y."/>
        </authorList>
    </citation>
    <scope>NUCLEOTIDE SEQUENCE [LARGE SCALE GENOMIC DNA]</scope>
    <source>
        <strain evidence="6 7">HYT19</strain>
    </source>
</reference>
<dbReference type="GO" id="GO:0008800">
    <property type="term" value="F:beta-lactamase activity"/>
    <property type="evidence" value="ECO:0007669"/>
    <property type="project" value="UniProtKB-EC"/>
</dbReference>
<dbReference type="GO" id="GO:0046677">
    <property type="term" value="P:response to antibiotic"/>
    <property type="evidence" value="ECO:0007669"/>
    <property type="project" value="InterPro"/>
</dbReference>
<dbReference type="PANTHER" id="PTHR35333:SF3">
    <property type="entry name" value="BETA-LACTAMASE-TYPE TRANSPEPTIDASE FOLD CONTAINING PROTEIN"/>
    <property type="match status" value="1"/>
</dbReference>
<dbReference type="GO" id="GO:0030655">
    <property type="term" value="P:beta-lactam antibiotic catabolic process"/>
    <property type="evidence" value="ECO:0007669"/>
    <property type="project" value="InterPro"/>
</dbReference>
<evidence type="ECO:0000256" key="4">
    <source>
        <dbReference type="SAM" id="Phobius"/>
    </source>
</evidence>
<comment type="catalytic activity">
    <reaction evidence="1">
        <text>a beta-lactam + H2O = a substituted beta-amino acid</text>
        <dbReference type="Rhea" id="RHEA:20401"/>
        <dbReference type="ChEBI" id="CHEBI:15377"/>
        <dbReference type="ChEBI" id="CHEBI:35627"/>
        <dbReference type="ChEBI" id="CHEBI:140347"/>
        <dbReference type="EC" id="3.5.2.6"/>
    </reaction>
</comment>
<evidence type="ECO:0000313" key="7">
    <source>
        <dbReference type="Proteomes" id="UP000283523"/>
    </source>
</evidence>
<dbReference type="InterPro" id="IPR000871">
    <property type="entry name" value="Beta-lactam_class-A"/>
</dbReference>
<evidence type="ECO:0000259" key="5">
    <source>
        <dbReference type="Pfam" id="PF13354"/>
    </source>
</evidence>
<name>A0A418M338_9BACT</name>